<evidence type="ECO:0000259" key="5">
    <source>
        <dbReference type="SMART" id="SM00563"/>
    </source>
</evidence>
<dbReference type="PANTHER" id="PTHR10434:SF40">
    <property type="entry name" value="1-ACYL-SN-GLYCEROL-3-PHOSPHATE ACYLTRANSFERASE"/>
    <property type="match status" value="1"/>
</dbReference>
<evidence type="ECO:0000313" key="7">
    <source>
        <dbReference type="Proteomes" id="UP000470384"/>
    </source>
</evidence>
<dbReference type="CDD" id="cd07989">
    <property type="entry name" value="LPLAT_AGPAT-like"/>
    <property type="match status" value="1"/>
</dbReference>
<dbReference type="PANTHER" id="PTHR10434">
    <property type="entry name" value="1-ACYL-SN-GLYCEROL-3-PHOSPHATE ACYLTRANSFERASE"/>
    <property type="match status" value="1"/>
</dbReference>
<dbReference type="InterPro" id="IPR002123">
    <property type="entry name" value="Plipid/glycerol_acylTrfase"/>
</dbReference>
<dbReference type="GO" id="GO:0003841">
    <property type="term" value="F:1-acylglycerol-3-phosphate O-acyltransferase activity"/>
    <property type="evidence" value="ECO:0007669"/>
    <property type="project" value="TreeGrafter"/>
</dbReference>
<feature type="domain" description="Phospholipid/glycerol acyltransferase" evidence="5">
    <location>
        <begin position="71"/>
        <end position="185"/>
    </location>
</feature>
<accession>A0A845Q8Q3</accession>
<dbReference type="OrthoDB" id="5290997at2"/>
<evidence type="ECO:0000313" key="6">
    <source>
        <dbReference type="EMBL" id="NBG94441.1"/>
    </source>
</evidence>
<dbReference type="GO" id="GO:0006654">
    <property type="term" value="P:phosphatidic acid biosynthetic process"/>
    <property type="evidence" value="ECO:0007669"/>
    <property type="project" value="TreeGrafter"/>
</dbReference>
<dbReference type="Pfam" id="PF01553">
    <property type="entry name" value="Acyltransferase"/>
    <property type="match status" value="1"/>
</dbReference>
<dbReference type="EMBL" id="WXYQ01000001">
    <property type="protein sequence ID" value="NBG94441.1"/>
    <property type="molecule type" value="Genomic_DNA"/>
</dbReference>
<organism evidence="6 7">
    <name type="scientific">Pyruvatibacter mobilis</name>
    <dbReference type="NCBI Taxonomy" id="1712261"/>
    <lineage>
        <taxon>Bacteria</taxon>
        <taxon>Pseudomonadati</taxon>
        <taxon>Pseudomonadota</taxon>
        <taxon>Alphaproteobacteria</taxon>
        <taxon>Hyphomicrobiales</taxon>
        <taxon>Parvibaculaceae</taxon>
        <taxon>Pyruvatibacter</taxon>
    </lineage>
</organism>
<name>A0A845Q8Q3_9HYPH</name>
<feature type="transmembrane region" description="Helical" evidence="4">
    <location>
        <begin position="12"/>
        <end position="30"/>
    </location>
</feature>
<reference evidence="6 7" key="1">
    <citation type="journal article" date="2016" name="Int. J. Syst. Evol. Microbiol.">
        <title>Pyruvatibacter mobilis gen. nov., sp. nov., a marine bacterium from the culture broth of Picochlorum sp. 122.</title>
        <authorList>
            <person name="Wang G."/>
            <person name="Tang M."/>
            <person name="Wu H."/>
            <person name="Dai S."/>
            <person name="Li T."/>
            <person name="Chen C."/>
            <person name="He H."/>
            <person name="Fan J."/>
            <person name="Xiang W."/>
            <person name="Li X."/>
        </authorList>
    </citation>
    <scope>NUCLEOTIDE SEQUENCE [LARGE SCALE GENOMIC DNA]</scope>
    <source>
        <strain evidence="6 7">GYP-11</strain>
    </source>
</reference>
<gene>
    <name evidence="6" type="ORF">GTQ45_01685</name>
</gene>
<dbReference type="Proteomes" id="UP000470384">
    <property type="component" value="Unassembled WGS sequence"/>
</dbReference>
<keyword evidence="2 6" id="KW-0808">Transferase</keyword>
<evidence type="ECO:0000256" key="2">
    <source>
        <dbReference type="ARBA" id="ARBA00022679"/>
    </source>
</evidence>
<dbReference type="SMART" id="SM00563">
    <property type="entry name" value="PlsC"/>
    <property type="match status" value="1"/>
</dbReference>
<protein>
    <submittedName>
        <fullName evidence="6">1-acyl-sn-glycerol-3-phosphate acyltransferase</fullName>
    </submittedName>
</protein>
<keyword evidence="4" id="KW-0472">Membrane</keyword>
<dbReference type="RefSeq" id="WP_160586536.1">
    <property type="nucleotide sequence ID" value="NZ_BMHN01000001.1"/>
</dbReference>
<keyword evidence="4" id="KW-1133">Transmembrane helix</keyword>
<sequence length="244" mass="26977">MTALRSLAYQLYLYTASAIITLGALPLLVLPRRFTGAGIRFWSRVQLWGAAHITGVRYEIRGQENLPDGPCLIASKHQSMWDTIFWAVAAKDPAIVLKQELTYIPLYGWYALKAGMISINRGSGPSAIRKLVRQGRRAVAEGRPIVIFPEGSRMAPGAPPAYKPGAAALYTHLDIPCVPVALNSGLYWARRAMKRQPGTIVVEILPPIEPGLKRRDFMARLEGAIEPATQKLVEEAQQTLSYRD</sequence>
<evidence type="ECO:0000256" key="4">
    <source>
        <dbReference type="SAM" id="Phobius"/>
    </source>
</evidence>
<dbReference type="SUPFAM" id="SSF69593">
    <property type="entry name" value="Glycerol-3-phosphate (1)-acyltransferase"/>
    <property type="match status" value="1"/>
</dbReference>
<dbReference type="GeneID" id="300653420"/>
<keyword evidence="7" id="KW-1185">Reference proteome</keyword>
<evidence type="ECO:0000256" key="3">
    <source>
        <dbReference type="ARBA" id="ARBA00023315"/>
    </source>
</evidence>
<dbReference type="AlphaFoldDB" id="A0A845Q8Q3"/>
<proteinExistence type="predicted"/>
<keyword evidence="4" id="KW-0812">Transmembrane</keyword>
<comment type="pathway">
    <text evidence="1">Lipid metabolism.</text>
</comment>
<comment type="caution">
    <text evidence="6">The sequence shown here is derived from an EMBL/GenBank/DDBJ whole genome shotgun (WGS) entry which is preliminary data.</text>
</comment>
<evidence type="ECO:0000256" key="1">
    <source>
        <dbReference type="ARBA" id="ARBA00005189"/>
    </source>
</evidence>
<keyword evidence="3 6" id="KW-0012">Acyltransferase</keyword>